<dbReference type="InterPro" id="IPR007627">
    <property type="entry name" value="RNA_pol_sigma70_r2"/>
</dbReference>
<evidence type="ECO:0000313" key="5">
    <source>
        <dbReference type="Proteomes" id="UP000244913"/>
    </source>
</evidence>
<dbReference type="SUPFAM" id="SSF54427">
    <property type="entry name" value="NTF2-like"/>
    <property type="match status" value="1"/>
</dbReference>
<dbReference type="InterPro" id="IPR014284">
    <property type="entry name" value="RNA_pol_sigma-70_dom"/>
</dbReference>
<dbReference type="NCBIfam" id="TIGR02937">
    <property type="entry name" value="sigma70-ECF"/>
    <property type="match status" value="1"/>
</dbReference>
<protein>
    <submittedName>
        <fullName evidence="4">RNA polymerase sigma factor SigJ</fullName>
    </submittedName>
</protein>
<dbReference type="Gene3D" id="3.10.450.50">
    <property type="match status" value="1"/>
</dbReference>
<keyword evidence="5" id="KW-1185">Reference proteome</keyword>
<dbReference type="Gene3D" id="1.10.10.10">
    <property type="entry name" value="Winged helix-like DNA-binding domain superfamily/Winged helix DNA-binding domain"/>
    <property type="match status" value="1"/>
</dbReference>
<dbReference type="InterPro" id="IPR013324">
    <property type="entry name" value="RNA_pol_sigma_r3/r4-like"/>
</dbReference>
<dbReference type="EMBL" id="QDKP01000049">
    <property type="protein sequence ID" value="PVM77685.1"/>
    <property type="molecule type" value="Genomic_DNA"/>
</dbReference>
<dbReference type="Pfam" id="PF08281">
    <property type="entry name" value="Sigma70_r4_2"/>
    <property type="match status" value="1"/>
</dbReference>
<evidence type="ECO:0000256" key="1">
    <source>
        <dbReference type="ARBA" id="ARBA00011344"/>
    </source>
</evidence>
<gene>
    <name evidence="4" type="ORF">DDF65_16340</name>
</gene>
<evidence type="ECO:0000259" key="3">
    <source>
        <dbReference type="Pfam" id="PF08281"/>
    </source>
</evidence>
<dbReference type="PANTHER" id="PTHR30173:SF43">
    <property type="entry name" value="ECF RNA POLYMERASE SIGMA FACTOR SIGI-RELATED"/>
    <property type="match status" value="1"/>
</dbReference>
<organism evidence="4 5">
    <name type="scientific">Caulobacter radicis</name>
    <dbReference type="NCBI Taxonomy" id="2172650"/>
    <lineage>
        <taxon>Bacteria</taxon>
        <taxon>Pseudomonadati</taxon>
        <taxon>Pseudomonadota</taxon>
        <taxon>Alphaproteobacteria</taxon>
        <taxon>Caulobacterales</taxon>
        <taxon>Caulobacteraceae</taxon>
        <taxon>Caulobacter</taxon>
    </lineage>
</organism>
<dbReference type="InterPro" id="IPR013325">
    <property type="entry name" value="RNA_pol_sigma_r2"/>
</dbReference>
<dbReference type="GO" id="GO:0016987">
    <property type="term" value="F:sigma factor activity"/>
    <property type="evidence" value="ECO:0007669"/>
    <property type="project" value="InterPro"/>
</dbReference>
<reference evidence="4 5" key="1">
    <citation type="submission" date="2018-04" db="EMBL/GenBank/DDBJ databases">
        <title>The genome sequence of Caulobacter sp. 736.</title>
        <authorList>
            <person name="Gao J."/>
            <person name="Sun J."/>
        </authorList>
    </citation>
    <scope>NUCLEOTIDE SEQUENCE [LARGE SCALE GENOMIC DNA]</scope>
    <source>
        <strain evidence="4 5">736</strain>
    </source>
</reference>
<comment type="subunit">
    <text evidence="1">Interacts transiently with the RNA polymerase catalytic core formed by RpoA, RpoB, RpoC and RpoZ (2 alpha, 1 beta, 1 beta' and 1 omega subunit) to form the RNA polymerase holoenzyme that can initiate transcription.</text>
</comment>
<dbReference type="GO" id="GO:0003677">
    <property type="term" value="F:DNA binding"/>
    <property type="evidence" value="ECO:0007669"/>
    <property type="project" value="InterPro"/>
</dbReference>
<evidence type="ECO:0000259" key="2">
    <source>
        <dbReference type="Pfam" id="PF04542"/>
    </source>
</evidence>
<dbReference type="Pfam" id="PF04542">
    <property type="entry name" value="Sigma70_r2"/>
    <property type="match status" value="1"/>
</dbReference>
<feature type="domain" description="RNA polymerase sigma-70 region 2" evidence="2">
    <location>
        <begin position="12"/>
        <end position="72"/>
    </location>
</feature>
<dbReference type="InterPro" id="IPR032710">
    <property type="entry name" value="NTF2-like_dom_sf"/>
</dbReference>
<proteinExistence type="predicted"/>
<dbReference type="SUPFAM" id="SSF88946">
    <property type="entry name" value="Sigma2 domain of RNA polymerase sigma factors"/>
    <property type="match status" value="1"/>
</dbReference>
<dbReference type="NCBIfam" id="NF007214">
    <property type="entry name" value="PRK09636.1"/>
    <property type="match status" value="1"/>
</dbReference>
<dbReference type="RefSeq" id="WP_116568886.1">
    <property type="nucleotide sequence ID" value="NZ_QDKP01000049.1"/>
</dbReference>
<dbReference type="SUPFAM" id="SSF88659">
    <property type="entry name" value="Sigma3 and sigma4 domains of RNA polymerase sigma factors"/>
    <property type="match status" value="1"/>
</dbReference>
<comment type="caution">
    <text evidence="4">The sequence shown here is derived from an EMBL/GenBank/DDBJ whole genome shotgun (WGS) entry which is preliminary data.</text>
</comment>
<accession>A0A2T9J827</accession>
<dbReference type="InterPro" id="IPR052704">
    <property type="entry name" value="ECF_Sigma-70_Domain"/>
</dbReference>
<dbReference type="AlphaFoldDB" id="A0A2T9J827"/>
<dbReference type="Gene3D" id="1.10.1740.10">
    <property type="match status" value="1"/>
</dbReference>
<dbReference type="InterPro" id="IPR036388">
    <property type="entry name" value="WH-like_DNA-bd_sf"/>
</dbReference>
<evidence type="ECO:0000313" key="4">
    <source>
        <dbReference type="EMBL" id="PVM77685.1"/>
    </source>
</evidence>
<dbReference type="GO" id="GO:0006352">
    <property type="term" value="P:DNA-templated transcription initiation"/>
    <property type="evidence" value="ECO:0007669"/>
    <property type="project" value="InterPro"/>
</dbReference>
<dbReference type="PANTHER" id="PTHR30173">
    <property type="entry name" value="SIGMA 19 FACTOR"/>
    <property type="match status" value="1"/>
</dbReference>
<dbReference type="Proteomes" id="UP000244913">
    <property type="component" value="Unassembled WGS sequence"/>
</dbReference>
<dbReference type="InterPro" id="IPR013249">
    <property type="entry name" value="RNA_pol_sigma70_r4_t2"/>
</dbReference>
<feature type="domain" description="RNA polymerase sigma factor 70 region 4 type 2" evidence="3">
    <location>
        <begin position="105"/>
        <end position="153"/>
    </location>
</feature>
<name>A0A2T9J827_9CAUL</name>
<sequence length="288" mass="32132">MSRDQRTADFEPERGRLTRLAYRMLGSLNEAEDVVQDAWIRWARVEESVDVPAAYLTRIVSRLCLDRLKSARARREAYIGPWLPDPLLTPADPKEIFADDVTVTLMLAMERLSPLERAAFLLHDVFDVPLKDVAATLGREPAAIRQLASRARRNVRSERVRYTLESAEADRIARAFFNASRAGDATALANMLAADVQIHTDGGGKVRALRNVICGLDHVLKLFQGVRRKDLPPPVLLRTAIIDGLPGYVARYPDGSVGTTALDLQDGRIRSIYIVRNPDKLKHIGEAC</sequence>